<keyword evidence="2" id="KW-1185">Reference proteome</keyword>
<reference evidence="1 2" key="1">
    <citation type="submission" date="2019-09" db="EMBL/GenBank/DDBJ databases">
        <title>Genome sequence and assembly of Taibaiella sp.</title>
        <authorList>
            <person name="Chhetri G."/>
        </authorList>
    </citation>
    <scope>NUCLEOTIDE SEQUENCE [LARGE SCALE GENOMIC DNA]</scope>
    <source>
        <strain evidence="1 2">KVB11</strain>
    </source>
</reference>
<dbReference type="Gene3D" id="3.40.50.1820">
    <property type="entry name" value="alpha/beta hydrolase"/>
    <property type="match status" value="1"/>
</dbReference>
<proteinExistence type="predicted"/>
<dbReference type="AlphaFoldDB" id="A0A5M6CQD7"/>
<name>A0A5M6CQD7_9BACT</name>
<comment type="caution">
    <text evidence="1">The sequence shown here is derived from an EMBL/GenBank/DDBJ whole genome shotgun (WGS) entry which is preliminary data.</text>
</comment>
<gene>
    <name evidence="1" type="ORF">F0919_01830</name>
</gene>
<dbReference type="SUPFAM" id="SSF53474">
    <property type="entry name" value="alpha/beta-Hydrolases"/>
    <property type="match status" value="1"/>
</dbReference>
<evidence type="ECO:0000313" key="2">
    <source>
        <dbReference type="Proteomes" id="UP000323632"/>
    </source>
</evidence>
<sequence length="255" mass="28736">MYCLILVIPFLTSCSTAKNNVTNGKEVTAETSLDTLTLFDKARNRQIPVAFYASKAAGINKKQRVVIVNHGYGQNYGGSYLSYSYLSAYLAAKDFFVVSIQHELPTDSLIPSEGIPQIVRRPFWDRGADNILFVINELKKSHPNLDFKHITLIGHSNGGDMTALFPQKYPGIADKIITLDNRRMALPRTKHPKVYSLRSSDQPADEGVLPTEKEQKEFDIKIIKLPNTIHNDMDDDATEQQRKEITDYVIGFLND</sequence>
<dbReference type="EMBL" id="VWSH01000001">
    <property type="protein sequence ID" value="KAA5537501.1"/>
    <property type="molecule type" value="Genomic_DNA"/>
</dbReference>
<dbReference type="Proteomes" id="UP000323632">
    <property type="component" value="Unassembled WGS sequence"/>
</dbReference>
<dbReference type="InterPro" id="IPR029058">
    <property type="entry name" value="AB_hydrolase_fold"/>
</dbReference>
<accession>A0A5M6CQD7</accession>
<dbReference type="GO" id="GO:0016787">
    <property type="term" value="F:hydrolase activity"/>
    <property type="evidence" value="ECO:0007669"/>
    <property type="project" value="UniProtKB-KW"/>
</dbReference>
<protein>
    <submittedName>
        <fullName evidence="1">Alpha/beta hydrolase</fullName>
    </submittedName>
</protein>
<evidence type="ECO:0000313" key="1">
    <source>
        <dbReference type="EMBL" id="KAA5537501.1"/>
    </source>
</evidence>
<organism evidence="1 2">
    <name type="scientific">Taibaiella lutea</name>
    <dbReference type="NCBI Taxonomy" id="2608001"/>
    <lineage>
        <taxon>Bacteria</taxon>
        <taxon>Pseudomonadati</taxon>
        <taxon>Bacteroidota</taxon>
        <taxon>Chitinophagia</taxon>
        <taxon>Chitinophagales</taxon>
        <taxon>Chitinophagaceae</taxon>
        <taxon>Taibaiella</taxon>
    </lineage>
</organism>
<keyword evidence="1" id="KW-0378">Hydrolase</keyword>